<dbReference type="SMART" id="SM00181">
    <property type="entry name" value="EGF"/>
    <property type="match status" value="17"/>
</dbReference>
<evidence type="ECO:0000256" key="14">
    <source>
        <dbReference type="ARBA" id="ARBA00023180"/>
    </source>
</evidence>
<evidence type="ECO:0000256" key="11">
    <source>
        <dbReference type="ARBA" id="ARBA00023136"/>
    </source>
</evidence>
<evidence type="ECO:0000256" key="1">
    <source>
        <dbReference type="ARBA" id="ARBA00004479"/>
    </source>
</evidence>
<dbReference type="InterPro" id="IPR013032">
    <property type="entry name" value="EGF-like_CS"/>
</dbReference>
<feature type="disulfide bond" evidence="15">
    <location>
        <begin position="64"/>
        <end position="73"/>
    </location>
</feature>
<dbReference type="Pfam" id="PF12661">
    <property type="entry name" value="hEGF"/>
    <property type="match status" value="1"/>
</dbReference>
<dbReference type="InParanoid" id="K1QF74"/>
<dbReference type="InterPro" id="IPR000152">
    <property type="entry name" value="EGF-type_Asp/Asn_hydroxyl_site"/>
</dbReference>
<sequence>MEPVQTWSTTTNVFVLQDSMEQIVKTVSAMIMLTISVYIDECLPDTCQNNGTCTDLVDGYHCDCVPGFNGTNCENNIDDCLPDPCQHNGTCTDLINDYHCDCVPGFNGTNCENDIDDCQAEPCQNDGTCTDLVNDYQCVCVAGFNGTNCENNIDECLPDTCQNNGTCTDLVDGYHCDCVPGFNGTNCENKPLAFGAEASDSVLTGDDVTSPALTSPTLLQFGNGLLDGFDEVYIGTNGIIGLGDRYNSFSIEDMDSINLMERKIICPYWIDLMTHGSDSAVYYNVYKRLGLIAWFWGDPHINTLDGGQYTFNGYGEYTMMKIDHNGTQFELQARTDLATTANGTTINATIFSAFVAKDHTGSIVQVEMSRNRDKMYVRANGRDVTTEIDSNPDFVLRTINMTLSKDNGTVVASFVQSGSINSNTSYFHYDTGLSHANYTHPEFVPFYIDEQPQDKVNRSREVCGGASASQACIFDYLATGDESLAKSSGDDAETSARDTATLENESPQISGDSQINAQVNRSVELKFNATDDGTFVYRIIQQPPGFSFNNNSGIARWTPQDDSVTNISITVVDDKGEEAAPIDVAIVLCSGCNDHGTCDYNTTRTSTSDMFKYAACNCTIGYSGRDCENDTDGCAATPCALGRTCVDIKAEDEAVLGRGYNCSDCPPGYKIVDEKCEDINECNSTTSNTCDDATEYCVNSEGSFECNCNRGFRKVGSICQDIDECTESTSGCEQLCTNSAGSFECSCISGYILNSDNKTCTGTSNCPGLNCEYACNNDSDARPVCICKNGYELKDSENCTDIDECKMGGVCSQDCENLNGSYICSCYAGYSLNDDRTTCSACEPPNYGVNCQSICSCGQGMERCDPVTGCVCKSGWTGSNCDTDINECTTNPTICGSDKICQNLDGSHACNCRNGYEKDSNDNCFDINECGIVTSNNCSTSTSICKNKDGGYVCECKSGFTQKNLYECEDFNECTAGIDGCSQKCLNVDGGYNCECEFGYTLGDDRKTCIKECDGFSFGKTCENVCNCGIGSSRCDKEKGCVCLSGWTGVECDLDIDECAASTNPCTSNHQVCQNSPGSYKCICETGFMNESGLCKDIDDCQPNPCSENCNQNAPGQGYNCSCAPGKKLDIDQRSCIGKKFK</sequence>
<keyword evidence="11" id="KW-0472">Membrane</keyword>
<dbReference type="FunFam" id="2.10.25.10:FF:000014">
    <property type="entry name" value="Latent-transforming growth factor beta-binding protein 3"/>
    <property type="match status" value="1"/>
</dbReference>
<evidence type="ECO:0000256" key="8">
    <source>
        <dbReference type="ARBA" id="ARBA00022737"/>
    </source>
</evidence>
<evidence type="ECO:0000256" key="3">
    <source>
        <dbReference type="ARBA" id="ARBA00022525"/>
    </source>
</evidence>
<name>K1QF74_MAGGI</name>
<dbReference type="PANTHER" id="PTHR24040">
    <property type="entry name" value="LAMININ G-LIKE DOMAIN-CONTAINING PROTEIN"/>
    <property type="match status" value="1"/>
</dbReference>
<dbReference type="GO" id="GO:0006897">
    <property type="term" value="P:endocytosis"/>
    <property type="evidence" value="ECO:0007669"/>
    <property type="project" value="UniProtKB-KW"/>
</dbReference>
<dbReference type="InterPro" id="IPR018097">
    <property type="entry name" value="EGF_Ca-bd_CS"/>
</dbReference>
<evidence type="ECO:0000256" key="5">
    <source>
        <dbReference type="ARBA" id="ARBA00022583"/>
    </source>
</evidence>
<dbReference type="InterPro" id="IPR049883">
    <property type="entry name" value="NOTCH1_EGF-like"/>
</dbReference>
<keyword evidence="4 15" id="KW-0245">EGF-like domain</keyword>
<dbReference type="GO" id="GO:0005576">
    <property type="term" value="C:extracellular region"/>
    <property type="evidence" value="ECO:0007669"/>
    <property type="project" value="UniProtKB-SubCell"/>
</dbReference>
<dbReference type="GO" id="GO:0007399">
    <property type="term" value="P:nervous system development"/>
    <property type="evidence" value="ECO:0007669"/>
    <property type="project" value="UniProtKB-ARBA"/>
</dbReference>
<feature type="domain" description="EGF-like" evidence="17">
    <location>
        <begin position="76"/>
        <end position="112"/>
    </location>
</feature>
<dbReference type="SUPFAM" id="SSF57196">
    <property type="entry name" value="EGF/Laminin"/>
    <property type="match status" value="2"/>
</dbReference>
<feature type="region of interest" description="Disordered" evidence="16">
    <location>
        <begin position="484"/>
        <end position="515"/>
    </location>
</feature>
<dbReference type="PANTHER" id="PTHR24040:SF13">
    <property type="entry name" value="FIBROPELLIN-1"/>
    <property type="match status" value="1"/>
</dbReference>
<dbReference type="InterPro" id="IPR051145">
    <property type="entry name" value="GAS-SHBG-PROS"/>
</dbReference>
<dbReference type="FunFam" id="2.10.25.10:FF:000009">
    <property type="entry name" value="Low-density lipoprotein receptor isoform 1"/>
    <property type="match status" value="1"/>
</dbReference>
<dbReference type="InterPro" id="IPR013783">
    <property type="entry name" value="Ig-like_fold"/>
</dbReference>
<dbReference type="FunFam" id="2.10.25.10:FF:000122">
    <property type="entry name" value="Protein crumbs homolog 2"/>
    <property type="match status" value="3"/>
</dbReference>
<feature type="domain" description="EGF-like" evidence="17">
    <location>
        <begin position="38"/>
        <end position="74"/>
    </location>
</feature>
<dbReference type="FunFam" id="2.10.25.10:FF:000247">
    <property type="entry name" value="Delta/notch like EGF repeat containing"/>
    <property type="match status" value="1"/>
</dbReference>
<evidence type="ECO:0000256" key="4">
    <source>
        <dbReference type="ARBA" id="ARBA00022536"/>
    </source>
</evidence>
<keyword evidence="8" id="KW-0677">Repeat</keyword>
<evidence type="ECO:0000256" key="12">
    <source>
        <dbReference type="ARBA" id="ARBA00023157"/>
    </source>
</evidence>
<dbReference type="PRINTS" id="PR00010">
    <property type="entry name" value="EGFBLOOD"/>
</dbReference>
<dbReference type="Pfam" id="PF00008">
    <property type="entry name" value="EGF"/>
    <property type="match status" value="3"/>
</dbReference>
<feature type="domain" description="EGF-like" evidence="17">
    <location>
        <begin position="884"/>
        <end position="925"/>
    </location>
</feature>
<dbReference type="HOGENOM" id="CLU_277603_0_0_1"/>
<protein>
    <submittedName>
        <fullName evidence="18">Fibropellin-3</fullName>
    </submittedName>
</protein>
<evidence type="ECO:0000256" key="2">
    <source>
        <dbReference type="ARBA" id="ARBA00004613"/>
    </source>
</evidence>
<dbReference type="GO" id="GO:0071944">
    <property type="term" value="C:cell periphery"/>
    <property type="evidence" value="ECO:0007669"/>
    <property type="project" value="UniProtKB-ARBA"/>
</dbReference>
<dbReference type="GO" id="GO:0005509">
    <property type="term" value="F:calcium ion binding"/>
    <property type="evidence" value="ECO:0007669"/>
    <property type="project" value="InterPro"/>
</dbReference>
<reference evidence="18" key="1">
    <citation type="journal article" date="2012" name="Nature">
        <title>The oyster genome reveals stress adaptation and complexity of shell formation.</title>
        <authorList>
            <person name="Zhang G."/>
            <person name="Fang X."/>
            <person name="Guo X."/>
            <person name="Li L."/>
            <person name="Luo R."/>
            <person name="Xu F."/>
            <person name="Yang P."/>
            <person name="Zhang L."/>
            <person name="Wang X."/>
            <person name="Qi H."/>
            <person name="Xiong Z."/>
            <person name="Que H."/>
            <person name="Xie Y."/>
            <person name="Holland P.W."/>
            <person name="Paps J."/>
            <person name="Zhu Y."/>
            <person name="Wu F."/>
            <person name="Chen Y."/>
            <person name="Wang J."/>
            <person name="Peng C."/>
            <person name="Meng J."/>
            <person name="Yang L."/>
            <person name="Liu J."/>
            <person name="Wen B."/>
            <person name="Zhang N."/>
            <person name="Huang Z."/>
            <person name="Zhu Q."/>
            <person name="Feng Y."/>
            <person name="Mount A."/>
            <person name="Hedgecock D."/>
            <person name="Xu Z."/>
            <person name="Liu Y."/>
            <person name="Domazet-Loso T."/>
            <person name="Du Y."/>
            <person name="Sun X."/>
            <person name="Zhang S."/>
            <person name="Liu B."/>
            <person name="Cheng P."/>
            <person name="Jiang X."/>
            <person name="Li J."/>
            <person name="Fan D."/>
            <person name="Wang W."/>
            <person name="Fu W."/>
            <person name="Wang T."/>
            <person name="Wang B."/>
            <person name="Zhang J."/>
            <person name="Peng Z."/>
            <person name="Li Y."/>
            <person name="Li N."/>
            <person name="Wang J."/>
            <person name="Chen M."/>
            <person name="He Y."/>
            <person name="Tan F."/>
            <person name="Song X."/>
            <person name="Zheng Q."/>
            <person name="Huang R."/>
            <person name="Yang H."/>
            <person name="Du X."/>
            <person name="Chen L."/>
            <person name="Yang M."/>
            <person name="Gaffney P.M."/>
            <person name="Wang S."/>
            <person name="Luo L."/>
            <person name="She Z."/>
            <person name="Ming Y."/>
            <person name="Huang W."/>
            <person name="Zhang S."/>
            <person name="Huang B."/>
            <person name="Zhang Y."/>
            <person name="Qu T."/>
            <person name="Ni P."/>
            <person name="Miao G."/>
            <person name="Wang J."/>
            <person name="Wang Q."/>
            <person name="Steinberg C.E."/>
            <person name="Wang H."/>
            <person name="Li N."/>
            <person name="Qian L."/>
            <person name="Zhang G."/>
            <person name="Li Y."/>
            <person name="Yang H."/>
            <person name="Liu X."/>
            <person name="Wang J."/>
            <person name="Yin Y."/>
            <person name="Wang J."/>
        </authorList>
    </citation>
    <scope>NUCLEOTIDE SEQUENCE [LARGE SCALE GENOMIC DNA]</scope>
    <source>
        <strain evidence="18">05x7-T-G4-1.051#20</strain>
    </source>
</reference>
<keyword evidence="12 15" id="KW-1015">Disulfide bond</keyword>
<dbReference type="SUPFAM" id="SSF57184">
    <property type="entry name" value="Growth factor receptor domain"/>
    <property type="match status" value="3"/>
</dbReference>
<feature type="disulfide bond" evidence="15">
    <location>
        <begin position="102"/>
        <end position="111"/>
    </location>
</feature>
<feature type="disulfide bond" evidence="15">
    <location>
        <begin position="178"/>
        <end position="187"/>
    </location>
</feature>
<keyword evidence="7" id="KW-0732">Signal</keyword>
<dbReference type="PROSITE" id="PS50026">
    <property type="entry name" value="EGF_3"/>
    <property type="match status" value="7"/>
</dbReference>
<keyword evidence="13" id="KW-0675">Receptor</keyword>
<feature type="domain" description="EGF-like" evidence="17">
    <location>
        <begin position="114"/>
        <end position="150"/>
    </location>
</feature>
<dbReference type="GO" id="GO:0120025">
    <property type="term" value="C:plasma membrane bounded cell projection"/>
    <property type="evidence" value="ECO:0007669"/>
    <property type="project" value="UniProtKB-ARBA"/>
</dbReference>
<comment type="subcellular location">
    <subcellularLocation>
        <location evidence="1">Membrane</location>
        <topology evidence="1">Single-pass type I membrane protein</topology>
    </subcellularLocation>
    <subcellularLocation>
        <location evidence="2">Secreted</location>
    </subcellularLocation>
</comment>
<dbReference type="EMBL" id="JH818272">
    <property type="protein sequence ID" value="EKC32513.1"/>
    <property type="molecule type" value="Genomic_DNA"/>
</dbReference>
<dbReference type="InterPro" id="IPR001881">
    <property type="entry name" value="EGF-like_Ca-bd_dom"/>
</dbReference>
<dbReference type="PROSITE" id="PS01186">
    <property type="entry name" value="EGF_2"/>
    <property type="match status" value="12"/>
</dbReference>
<evidence type="ECO:0000259" key="17">
    <source>
        <dbReference type="PROSITE" id="PS50026"/>
    </source>
</evidence>
<evidence type="ECO:0000256" key="13">
    <source>
        <dbReference type="ARBA" id="ARBA00023170"/>
    </source>
</evidence>
<dbReference type="PROSITE" id="PS00022">
    <property type="entry name" value="EGF_1"/>
    <property type="match status" value="5"/>
</dbReference>
<evidence type="ECO:0000256" key="6">
    <source>
        <dbReference type="ARBA" id="ARBA00022692"/>
    </source>
</evidence>
<dbReference type="GO" id="GO:0016020">
    <property type="term" value="C:membrane"/>
    <property type="evidence" value="ECO:0007669"/>
    <property type="project" value="UniProtKB-SubCell"/>
</dbReference>
<keyword evidence="3" id="KW-0964">Secreted</keyword>
<dbReference type="InterPro" id="IPR009030">
    <property type="entry name" value="Growth_fac_rcpt_cys_sf"/>
</dbReference>
<feature type="compositionally biased region" description="Polar residues" evidence="16">
    <location>
        <begin position="497"/>
        <end position="515"/>
    </location>
</feature>
<dbReference type="Pfam" id="PF14670">
    <property type="entry name" value="FXa_inhibition"/>
    <property type="match status" value="1"/>
</dbReference>
<feature type="domain" description="EGF-like" evidence="17">
    <location>
        <begin position="926"/>
        <end position="969"/>
    </location>
</feature>
<dbReference type="PROSITE" id="PS01187">
    <property type="entry name" value="EGF_CA"/>
    <property type="match status" value="5"/>
</dbReference>
<evidence type="ECO:0000313" key="18">
    <source>
        <dbReference type="EMBL" id="EKC32513.1"/>
    </source>
</evidence>
<feature type="domain" description="EGF-like" evidence="17">
    <location>
        <begin position="152"/>
        <end position="188"/>
    </location>
</feature>
<proteinExistence type="predicted"/>
<feature type="domain" description="EGF-like" evidence="17">
    <location>
        <begin position="1055"/>
        <end position="1096"/>
    </location>
</feature>
<evidence type="ECO:0000256" key="9">
    <source>
        <dbReference type="ARBA" id="ARBA00022837"/>
    </source>
</evidence>
<evidence type="ECO:0000256" key="7">
    <source>
        <dbReference type="ARBA" id="ARBA00022729"/>
    </source>
</evidence>
<dbReference type="Gene3D" id="2.60.40.10">
    <property type="entry name" value="Immunoglobulins"/>
    <property type="match status" value="1"/>
</dbReference>
<dbReference type="InterPro" id="IPR000742">
    <property type="entry name" value="EGF"/>
</dbReference>
<organism evidence="18">
    <name type="scientific">Magallana gigas</name>
    <name type="common">Pacific oyster</name>
    <name type="synonym">Crassostrea gigas</name>
    <dbReference type="NCBI Taxonomy" id="29159"/>
    <lineage>
        <taxon>Eukaryota</taxon>
        <taxon>Metazoa</taxon>
        <taxon>Spiralia</taxon>
        <taxon>Lophotrochozoa</taxon>
        <taxon>Mollusca</taxon>
        <taxon>Bivalvia</taxon>
        <taxon>Autobranchia</taxon>
        <taxon>Pteriomorphia</taxon>
        <taxon>Ostreida</taxon>
        <taxon>Ostreoidea</taxon>
        <taxon>Ostreidae</taxon>
        <taxon>Magallana</taxon>
    </lineage>
</organism>
<keyword evidence="14" id="KW-0325">Glycoprotein</keyword>
<evidence type="ECO:0000256" key="15">
    <source>
        <dbReference type="PROSITE-ProRule" id="PRU00076"/>
    </source>
</evidence>
<gene>
    <name evidence="18" type="ORF">CGI_10007011</name>
</gene>
<evidence type="ECO:0000256" key="10">
    <source>
        <dbReference type="ARBA" id="ARBA00022989"/>
    </source>
</evidence>
<comment type="caution">
    <text evidence="15">Lacks conserved residue(s) required for the propagation of feature annotation.</text>
</comment>
<accession>K1QF74</accession>
<dbReference type="CDD" id="cd00054">
    <property type="entry name" value="EGF_CA"/>
    <property type="match status" value="6"/>
</dbReference>
<keyword evidence="10" id="KW-1133">Transmembrane helix</keyword>
<feature type="disulfide bond" evidence="15">
    <location>
        <begin position="140"/>
        <end position="149"/>
    </location>
</feature>
<dbReference type="Gene3D" id="2.10.25.10">
    <property type="entry name" value="Laminin"/>
    <property type="match status" value="12"/>
</dbReference>
<keyword evidence="5" id="KW-0254">Endocytosis</keyword>
<dbReference type="Pfam" id="PF07645">
    <property type="entry name" value="EGF_CA"/>
    <property type="match status" value="6"/>
</dbReference>
<dbReference type="SMART" id="SM00179">
    <property type="entry name" value="EGF_CA"/>
    <property type="match status" value="13"/>
</dbReference>
<keyword evidence="9" id="KW-0106">Calcium</keyword>
<dbReference type="PROSITE" id="PS00010">
    <property type="entry name" value="ASX_HYDROXYL"/>
    <property type="match status" value="8"/>
</dbReference>
<dbReference type="AlphaFoldDB" id="K1QF74"/>
<evidence type="ECO:0000256" key="16">
    <source>
        <dbReference type="SAM" id="MobiDB-lite"/>
    </source>
</evidence>
<keyword evidence="6" id="KW-0812">Transmembrane</keyword>